<feature type="domain" description="EF-hand" evidence="5">
    <location>
        <begin position="20"/>
        <end position="55"/>
    </location>
</feature>
<dbReference type="Proteomes" id="UP000318571">
    <property type="component" value="Chromosome 12"/>
</dbReference>
<comment type="caution">
    <text evidence="6">The sequence shown here is derived from an EMBL/GenBank/DDBJ whole genome shotgun (WGS) entry which is preliminary data.</text>
</comment>
<dbReference type="FunFam" id="1.10.238.10:FF:000001">
    <property type="entry name" value="Calmodulin 1"/>
    <property type="match status" value="1"/>
</dbReference>
<dbReference type="CDD" id="cd00051">
    <property type="entry name" value="EFh"/>
    <property type="match status" value="2"/>
</dbReference>
<sequence>MSRPTTGASRPTTAKEMTESQIGQYRQAFKMFDKNHDERISSQELGMVMRELGFDPTEDELKDMIGNADADGSGSIEFPEFLNLMIKRFASDDKMEEMKAAFEVFDKNKDNKISRSELKSAMRKMGESTSDHEIDAIIHEADLDKDGMVDYYEFITVFQQK</sequence>
<evidence type="ECO:0000313" key="7">
    <source>
        <dbReference type="Proteomes" id="UP000318571"/>
    </source>
</evidence>
<keyword evidence="7" id="KW-1185">Reference proteome</keyword>
<organism evidence="6 7">
    <name type="scientific">Tigriopus californicus</name>
    <name type="common">Marine copepod</name>
    <dbReference type="NCBI Taxonomy" id="6832"/>
    <lineage>
        <taxon>Eukaryota</taxon>
        <taxon>Metazoa</taxon>
        <taxon>Ecdysozoa</taxon>
        <taxon>Arthropoda</taxon>
        <taxon>Crustacea</taxon>
        <taxon>Multicrustacea</taxon>
        <taxon>Hexanauplia</taxon>
        <taxon>Copepoda</taxon>
        <taxon>Harpacticoida</taxon>
        <taxon>Harpacticidae</taxon>
        <taxon>Tigriopus</taxon>
    </lineage>
</organism>
<dbReference type="PROSITE" id="PS50222">
    <property type="entry name" value="EF_HAND_2"/>
    <property type="match status" value="4"/>
</dbReference>
<name>A0A553PSG3_TIGCA</name>
<feature type="region of interest" description="Disordered" evidence="4">
    <location>
        <begin position="1"/>
        <end position="20"/>
    </location>
</feature>
<dbReference type="SUPFAM" id="SSF47473">
    <property type="entry name" value="EF-hand"/>
    <property type="match status" value="1"/>
</dbReference>
<protein>
    <recommendedName>
        <fullName evidence="5">EF-hand domain-containing protein</fullName>
    </recommendedName>
</protein>
<dbReference type="Pfam" id="PF13499">
    <property type="entry name" value="EF-hand_7"/>
    <property type="match status" value="2"/>
</dbReference>
<dbReference type="Gene3D" id="1.10.238.10">
    <property type="entry name" value="EF-hand"/>
    <property type="match status" value="2"/>
</dbReference>
<evidence type="ECO:0000313" key="6">
    <source>
        <dbReference type="EMBL" id="TRY80615.1"/>
    </source>
</evidence>
<dbReference type="GO" id="GO:0005509">
    <property type="term" value="F:calcium ion binding"/>
    <property type="evidence" value="ECO:0007669"/>
    <property type="project" value="InterPro"/>
</dbReference>
<gene>
    <name evidence="6" type="ORF">TCAL_13249</name>
</gene>
<keyword evidence="2" id="KW-0106">Calcium</keyword>
<evidence type="ECO:0000256" key="2">
    <source>
        <dbReference type="ARBA" id="ARBA00022837"/>
    </source>
</evidence>
<keyword evidence="1" id="KW-0677">Repeat</keyword>
<dbReference type="PROSITE" id="PS00018">
    <property type="entry name" value="EF_HAND_1"/>
    <property type="match status" value="3"/>
</dbReference>
<evidence type="ECO:0000256" key="3">
    <source>
        <dbReference type="ARBA" id="ARBA00037722"/>
    </source>
</evidence>
<dbReference type="PANTHER" id="PTHR23048">
    <property type="entry name" value="MYOSIN LIGHT CHAIN 1, 3"/>
    <property type="match status" value="1"/>
</dbReference>
<feature type="domain" description="EF-hand" evidence="5">
    <location>
        <begin position="129"/>
        <end position="161"/>
    </location>
</feature>
<dbReference type="OMA" id="DDKMEEM"/>
<feature type="domain" description="EF-hand" evidence="5">
    <location>
        <begin position="93"/>
        <end position="128"/>
    </location>
</feature>
<accession>A0A553PSG3</accession>
<comment type="function">
    <text evidence="3">Troponin is the central regulatory protein of striated muscle contraction. Tn consists of three components: Tn-I which is the inhibitor of actomyosin ATPase, Tn-T which contains the binding site for tropomyosin and Tn-C. The binding of calcium to Tn-C abolishes the inhibitory action of Tn on actin filaments.</text>
</comment>
<evidence type="ECO:0000256" key="4">
    <source>
        <dbReference type="SAM" id="MobiDB-lite"/>
    </source>
</evidence>
<proteinExistence type="predicted"/>
<reference evidence="6 7" key="1">
    <citation type="journal article" date="2018" name="Nat. Ecol. Evol.">
        <title>Genomic signatures of mitonuclear coevolution across populations of Tigriopus californicus.</title>
        <authorList>
            <person name="Barreto F.S."/>
            <person name="Watson E.T."/>
            <person name="Lima T.G."/>
            <person name="Willett C.S."/>
            <person name="Edmands S."/>
            <person name="Li W."/>
            <person name="Burton R.S."/>
        </authorList>
    </citation>
    <scope>NUCLEOTIDE SEQUENCE [LARGE SCALE GENOMIC DNA]</scope>
    <source>
        <strain evidence="6 7">San Diego</strain>
    </source>
</reference>
<dbReference type="AlphaFoldDB" id="A0A553PSG3"/>
<feature type="domain" description="EF-hand" evidence="5">
    <location>
        <begin position="56"/>
        <end position="91"/>
    </location>
</feature>
<dbReference type="InterPro" id="IPR050230">
    <property type="entry name" value="CALM/Myosin/TropC-like"/>
</dbReference>
<dbReference type="InterPro" id="IPR002048">
    <property type="entry name" value="EF_hand_dom"/>
</dbReference>
<dbReference type="PANTHER" id="PTHR23048:SF0">
    <property type="entry name" value="CALMODULIN LIKE 3"/>
    <property type="match status" value="1"/>
</dbReference>
<dbReference type="SMART" id="SM00054">
    <property type="entry name" value="EFh"/>
    <property type="match status" value="4"/>
</dbReference>
<dbReference type="InterPro" id="IPR018247">
    <property type="entry name" value="EF_Hand_1_Ca_BS"/>
</dbReference>
<dbReference type="STRING" id="6832.A0A553PSG3"/>
<evidence type="ECO:0000256" key="1">
    <source>
        <dbReference type="ARBA" id="ARBA00022737"/>
    </source>
</evidence>
<dbReference type="EMBL" id="VCGU01000001">
    <property type="protein sequence ID" value="TRY80615.1"/>
    <property type="molecule type" value="Genomic_DNA"/>
</dbReference>
<dbReference type="InterPro" id="IPR011992">
    <property type="entry name" value="EF-hand-dom_pair"/>
</dbReference>
<feature type="compositionally biased region" description="Polar residues" evidence="4">
    <location>
        <begin position="1"/>
        <end position="12"/>
    </location>
</feature>
<dbReference type="GO" id="GO:0016460">
    <property type="term" value="C:myosin II complex"/>
    <property type="evidence" value="ECO:0007669"/>
    <property type="project" value="TreeGrafter"/>
</dbReference>
<evidence type="ECO:0000259" key="5">
    <source>
        <dbReference type="PROSITE" id="PS50222"/>
    </source>
</evidence>
<dbReference type="OrthoDB" id="26525at2759"/>